<dbReference type="OrthoDB" id="2349272at2759"/>
<keyword evidence="4" id="KW-1185">Reference proteome</keyword>
<name>A0A2G5B3H5_COERN</name>
<gene>
    <name evidence="3" type="ORF">COEREDRAFT_83397</name>
</gene>
<evidence type="ECO:0000313" key="3">
    <source>
        <dbReference type="EMBL" id="PIA13569.1"/>
    </source>
</evidence>
<dbReference type="AlphaFoldDB" id="A0A2G5B3H5"/>
<feature type="signal peptide" evidence="2">
    <location>
        <begin position="1"/>
        <end position="19"/>
    </location>
</feature>
<sequence>MRFGVTLIALCVLAHVGLATKCATKAPVPTDNLPASPDPPSETTSTPPAVENPASPEDPASPDDNNTEDPANPGENDPGNDTNLDDPASPPEEDKQESTTPDVLKVTADQLDKGVPKGKGEGQCGASDAEGCVPNSKAVDPINKAIAKYKITRRGEIVAVLALMAFESDSWKYNINISKHQPGQGTMAMMMYPSIYPYAKYLYPNKVKDEWAKLDAETESDPDSSKMNEVRALVLGDDDSFGAGFWFLTNRVEGDYHNNEKKLRDGNFEDFKTYCTEGVQAGWDDGRKTVWDSINSALK</sequence>
<organism evidence="3 4">
    <name type="scientific">Coemansia reversa (strain ATCC 12441 / NRRL 1564)</name>
    <dbReference type="NCBI Taxonomy" id="763665"/>
    <lineage>
        <taxon>Eukaryota</taxon>
        <taxon>Fungi</taxon>
        <taxon>Fungi incertae sedis</taxon>
        <taxon>Zoopagomycota</taxon>
        <taxon>Kickxellomycotina</taxon>
        <taxon>Kickxellomycetes</taxon>
        <taxon>Kickxellales</taxon>
        <taxon>Kickxellaceae</taxon>
        <taxon>Coemansia</taxon>
    </lineage>
</organism>
<protein>
    <submittedName>
        <fullName evidence="3">Uncharacterized protein</fullName>
    </submittedName>
</protein>
<dbReference type="EMBL" id="KZ303532">
    <property type="protein sequence ID" value="PIA13569.1"/>
    <property type="molecule type" value="Genomic_DNA"/>
</dbReference>
<evidence type="ECO:0000256" key="2">
    <source>
        <dbReference type="SAM" id="SignalP"/>
    </source>
</evidence>
<feature type="region of interest" description="Disordered" evidence="1">
    <location>
        <begin position="25"/>
        <end position="128"/>
    </location>
</feature>
<feature type="compositionally biased region" description="Low complexity" evidence="1">
    <location>
        <begin position="41"/>
        <end position="64"/>
    </location>
</feature>
<feature type="chain" id="PRO_5013747445" evidence="2">
    <location>
        <begin position="20"/>
        <end position="299"/>
    </location>
</feature>
<accession>A0A2G5B3H5</accession>
<evidence type="ECO:0000313" key="4">
    <source>
        <dbReference type="Proteomes" id="UP000242474"/>
    </source>
</evidence>
<evidence type="ECO:0000256" key="1">
    <source>
        <dbReference type="SAM" id="MobiDB-lite"/>
    </source>
</evidence>
<proteinExistence type="predicted"/>
<keyword evidence="2" id="KW-0732">Signal</keyword>
<dbReference type="Proteomes" id="UP000242474">
    <property type="component" value="Unassembled WGS sequence"/>
</dbReference>
<feature type="compositionally biased region" description="Basic and acidic residues" evidence="1">
    <location>
        <begin position="110"/>
        <end position="120"/>
    </location>
</feature>
<reference evidence="3 4" key="1">
    <citation type="journal article" date="2015" name="Genome Biol. Evol.">
        <title>Phylogenomic analyses indicate that early fungi evolved digesting cell walls of algal ancestors of land plants.</title>
        <authorList>
            <person name="Chang Y."/>
            <person name="Wang S."/>
            <person name="Sekimoto S."/>
            <person name="Aerts A.L."/>
            <person name="Choi C."/>
            <person name="Clum A."/>
            <person name="LaButti K.M."/>
            <person name="Lindquist E.A."/>
            <person name="Yee Ngan C."/>
            <person name="Ohm R.A."/>
            <person name="Salamov A.A."/>
            <person name="Grigoriev I.V."/>
            <person name="Spatafora J.W."/>
            <person name="Berbee M.L."/>
        </authorList>
    </citation>
    <scope>NUCLEOTIDE SEQUENCE [LARGE SCALE GENOMIC DNA]</scope>
    <source>
        <strain evidence="3 4">NRRL 1564</strain>
    </source>
</reference>